<accession>A0ABS9RJD8</accession>
<evidence type="ECO:0000313" key="2">
    <source>
        <dbReference type="EMBL" id="MCH4553060.1"/>
    </source>
</evidence>
<dbReference type="SMART" id="SM00471">
    <property type="entry name" value="HDc"/>
    <property type="match status" value="1"/>
</dbReference>
<dbReference type="InterPro" id="IPR003607">
    <property type="entry name" value="HD/PDEase_dom"/>
</dbReference>
<dbReference type="SUPFAM" id="SSF109604">
    <property type="entry name" value="HD-domain/PDEase-like"/>
    <property type="match status" value="1"/>
</dbReference>
<name>A0ABS9RJD8_9FLAO</name>
<gene>
    <name evidence="2" type="ORF">MKW35_10530</name>
</gene>
<sequence length="198" mass="23392">MKGYLKLRKHALHILNTELPEELCYHNIIHTLDVLNVVNKYIRRQKIDNHHAKLLRIGAILHDIGFTVGRENHEEKGVVIAKRLMHQYNFSEKDIKIVKGLILATKVPQSPKTNLEKVICDSDLDYLGRRDFYVTGDQLLKELNNQGFNLDVEEWNKMQITFLKDHKYHTEFAKKYRKPNKVKRIKELEKLIENEIAK</sequence>
<proteinExistence type="predicted"/>
<dbReference type="Pfam" id="PF01966">
    <property type="entry name" value="HD"/>
    <property type="match status" value="1"/>
</dbReference>
<evidence type="ECO:0000259" key="1">
    <source>
        <dbReference type="SMART" id="SM00471"/>
    </source>
</evidence>
<dbReference type="Gene3D" id="1.10.3210.10">
    <property type="entry name" value="Hypothetical protein af1432"/>
    <property type="match status" value="1"/>
</dbReference>
<protein>
    <submittedName>
        <fullName evidence="2">HD domain-containing protein</fullName>
    </submittedName>
</protein>
<keyword evidence="3" id="KW-1185">Reference proteome</keyword>
<dbReference type="EMBL" id="JAKVQD010000004">
    <property type="protein sequence ID" value="MCH4553060.1"/>
    <property type="molecule type" value="Genomic_DNA"/>
</dbReference>
<dbReference type="CDD" id="cd00077">
    <property type="entry name" value="HDc"/>
    <property type="match status" value="1"/>
</dbReference>
<dbReference type="InterPro" id="IPR006674">
    <property type="entry name" value="HD_domain"/>
</dbReference>
<feature type="domain" description="HD/PDEase" evidence="1">
    <location>
        <begin position="23"/>
        <end position="136"/>
    </location>
</feature>
<reference evidence="2" key="1">
    <citation type="submission" date="2022-02" db="EMBL/GenBank/DDBJ databases">
        <title>Aestuariibaculum sp., a marine bacterium isolated from sediment in Guangxi.</title>
        <authorList>
            <person name="Ying J."/>
        </authorList>
    </citation>
    <scope>NUCLEOTIDE SEQUENCE</scope>
    <source>
        <strain evidence="2">L182</strain>
    </source>
</reference>
<dbReference type="Proteomes" id="UP001156141">
    <property type="component" value="Unassembled WGS sequence"/>
</dbReference>
<organism evidence="2 3">
    <name type="scientific">Aestuariibaculum lutulentum</name>
    <dbReference type="NCBI Taxonomy" id="2920935"/>
    <lineage>
        <taxon>Bacteria</taxon>
        <taxon>Pseudomonadati</taxon>
        <taxon>Bacteroidota</taxon>
        <taxon>Flavobacteriia</taxon>
        <taxon>Flavobacteriales</taxon>
        <taxon>Flavobacteriaceae</taxon>
    </lineage>
</organism>
<comment type="caution">
    <text evidence="2">The sequence shown here is derived from an EMBL/GenBank/DDBJ whole genome shotgun (WGS) entry which is preliminary data.</text>
</comment>
<evidence type="ECO:0000313" key="3">
    <source>
        <dbReference type="Proteomes" id="UP001156141"/>
    </source>
</evidence>
<dbReference type="RefSeq" id="WP_240573512.1">
    <property type="nucleotide sequence ID" value="NZ_CP136709.1"/>
</dbReference>